<organism evidence="2 3">
    <name type="scientific">Gigaspora margarita</name>
    <dbReference type="NCBI Taxonomy" id="4874"/>
    <lineage>
        <taxon>Eukaryota</taxon>
        <taxon>Fungi</taxon>
        <taxon>Fungi incertae sedis</taxon>
        <taxon>Mucoromycota</taxon>
        <taxon>Glomeromycotina</taxon>
        <taxon>Glomeromycetes</taxon>
        <taxon>Diversisporales</taxon>
        <taxon>Gigasporaceae</taxon>
        <taxon>Gigaspora</taxon>
    </lineage>
</organism>
<proteinExistence type="predicted"/>
<protein>
    <submittedName>
        <fullName evidence="2">27786_t:CDS:1</fullName>
    </submittedName>
</protein>
<name>A0ABN7X436_GIGMA</name>
<feature type="compositionally biased region" description="Basic and acidic residues" evidence="1">
    <location>
        <begin position="14"/>
        <end position="35"/>
    </location>
</feature>
<sequence>DNNSNDSYKEILIECNNKESLKHSNNEETDNKMDDKEIESENE</sequence>
<accession>A0ABN7X436</accession>
<evidence type="ECO:0000313" key="2">
    <source>
        <dbReference type="EMBL" id="CAG8845495.1"/>
    </source>
</evidence>
<feature type="non-terminal residue" evidence="2">
    <location>
        <position position="1"/>
    </location>
</feature>
<reference evidence="2 3" key="1">
    <citation type="submission" date="2021-06" db="EMBL/GenBank/DDBJ databases">
        <authorList>
            <person name="Kallberg Y."/>
            <person name="Tangrot J."/>
            <person name="Rosling A."/>
        </authorList>
    </citation>
    <scope>NUCLEOTIDE SEQUENCE [LARGE SCALE GENOMIC DNA]</scope>
    <source>
        <strain evidence="2 3">120-4 pot B 10/14</strain>
    </source>
</reference>
<dbReference type="EMBL" id="CAJVQB010079769">
    <property type="protein sequence ID" value="CAG8845495.1"/>
    <property type="molecule type" value="Genomic_DNA"/>
</dbReference>
<evidence type="ECO:0000256" key="1">
    <source>
        <dbReference type="SAM" id="MobiDB-lite"/>
    </source>
</evidence>
<gene>
    <name evidence="2" type="ORF">GMARGA_LOCUS37670</name>
</gene>
<comment type="caution">
    <text evidence="2">The sequence shown here is derived from an EMBL/GenBank/DDBJ whole genome shotgun (WGS) entry which is preliminary data.</text>
</comment>
<dbReference type="Proteomes" id="UP000789901">
    <property type="component" value="Unassembled WGS sequence"/>
</dbReference>
<feature type="region of interest" description="Disordered" evidence="1">
    <location>
        <begin position="14"/>
        <end position="43"/>
    </location>
</feature>
<keyword evidence="3" id="KW-1185">Reference proteome</keyword>
<evidence type="ECO:0000313" key="3">
    <source>
        <dbReference type="Proteomes" id="UP000789901"/>
    </source>
</evidence>